<sequence length="369" mass="38514">MSHSSARRSILLIPALAAALALSACSPAAGTPSGDTLNVVTTTTQLADFAHQIGGDDIDLTSLLAAGASAHHFDPSPKELVALSQADVLIVNGAELEGFVDSAIEASGFSGKLITAADGIDLAEAKEITAEGEQEAQSGAPAEHDHDGHADDDGHADHDEHADHDHEHGDHDDHDHGDVNPHLWTSPRYASGMVAEIARGLAAADTAHATTYIERATDYATQLAALDTWVGEQFAGVPAEERVLVSGHDSLRYFLHDYSIAYAGAIMPSFEDNAEPSAADLDALTARIKERGVRAIFVESSMSPKLARTIAREAGVTVVDSESLYADSLGVEGSGAETYVDATIHNTRVILEAWGEPVGPLPAELGAAA</sequence>
<name>A0A0D0H2F2_9MICO</name>
<accession>A0A0D0H2F2</accession>
<dbReference type="InterPro" id="IPR006129">
    <property type="entry name" value="AdhesinB"/>
</dbReference>
<evidence type="ECO:0000313" key="8">
    <source>
        <dbReference type="EMBL" id="KIP51320.1"/>
    </source>
</evidence>
<dbReference type="PANTHER" id="PTHR42953:SF1">
    <property type="entry name" value="METAL-BINDING PROTEIN HI_0362-RELATED"/>
    <property type="match status" value="1"/>
</dbReference>
<keyword evidence="3" id="KW-0479">Metal-binding</keyword>
<dbReference type="PRINTS" id="PR00690">
    <property type="entry name" value="ADHESNFAMILY"/>
</dbReference>
<keyword evidence="2 5" id="KW-0813">Transport</keyword>
<dbReference type="GO" id="GO:0046872">
    <property type="term" value="F:metal ion binding"/>
    <property type="evidence" value="ECO:0007669"/>
    <property type="project" value="UniProtKB-KW"/>
</dbReference>
<comment type="similarity">
    <text evidence="5">Belongs to the bacterial solute-binding protein 9 family.</text>
</comment>
<dbReference type="PRINTS" id="PR00691">
    <property type="entry name" value="ADHESINB"/>
</dbReference>
<dbReference type="GO" id="GO:0030313">
    <property type="term" value="C:cell envelope"/>
    <property type="evidence" value="ECO:0007669"/>
    <property type="project" value="UniProtKB-SubCell"/>
</dbReference>
<dbReference type="InterPro" id="IPR006127">
    <property type="entry name" value="ZnuA-like"/>
</dbReference>
<dbReference type="RefSeq" id="WP_042545483.1">
    <property type="nucleotide sequence ID" value="NZ_JXSQ01000045.1"/>
</dbReference>
<comment type="subcellular location">
    <subcellularLocation>
        <location evidence="1">Cell envelope</location>
    </subcellularLocation>
</comment>
<dbReference type="Pfam" id="PF01297">
    <property type="entry name" value="ZnuA"/>
    <property type="match status" value="1"/>
</dbReference>
<dbReference type="PANTHER" id="PTHR42953">
    <property type="entry name" value="HIGH-AFFINITY ZINC UPTAKE SYSTEM PROTEIN ZNUA-RELATED"/>
    <property type="match status" value="1"/>
</dbReference>
<feature type="region of interest" description="Disordered" evidence="6">
    <location>
        <begin position="129"/>
        <end position="183"/>
    </location>
</feature>
<dbReference type="OrthoDB" id="9810636at2"/>
<dbReference type="InterPro" id="IPR006128">
    <property type="entry name" value="Lipoprotein_PsaA-like"/>
</dbReference>
<proteinExistence type="inferred from homology"/>
<dbReference type="PROSITE" id="PS51257">
    <property type="entry name" value="PROKAR_LIPOPROTEIN"/>
    <property type="match status" value="1"/>
</dbReference>
<dbReference type="Gene3D" id="3.40.50.1980">
    <property type="entry name" value="Nitrogenase molybdenum iron protein domain"/>
    <property type="match status" value="3"/>
</dbReference>
<dbReference type="SUPFAM" id="SSF53807">
    <property type="entry name" value="Helical backbone' metal receptor"/>
    <property type="match status" value="1"/>
</dbReference>
<reference evidence="8 9" key="1">
    <citation type="submission" date="2015-01" db="EMBL/GenBank/DDBJ databases">
        <title>Draft genome sequence of Leucobacter komagatae strain VKM ST2845.</title>
        <authorList>
            <person name="Karlyshev A.V."/>
            <person name="Kudryashova E.B."/>
        </authorList>
    </citation>
    <scope>NUCLEOTIDE SEQUENCE [LARGE SCALE GENOMIC DNA]</scope>
    <source>
        <strain evidence="8 9">VKM ST2845</strain>
    </source>
</reference>
<feature type="signal peptide" evidence="7">
    <location>
        <begin position="1"/>
        <end position="28"/>
    </location>
</feature>
<dbReference type="Proteomes" id="UP000032120">
    <property type="component" value="Unassembled WGS sequence"/>
</dbReference>
<evidence type="ECO:0000313" key="9">
    <source>
        <dbReference type="Proteomes" id="UP000032120"/>
    </source>
</evidence>
<evidence type="ECO:0000256" key="6">
    <source>
        <dbReference type="SAM" id="MobiDB-lite"/>
    </source>
</evidence>
<evidence type="ECO:0000256" key="5">
    <source>
        <dbReference type="RuleBase" id="RU003512"/>
    </source>
</evidence>
<feature type="compositionally biased region" description="Basic and acidic residues" evidence="6">
    <location>
        <begin position="142"/>
        <end position="179"/>
    </location>
</feature>
<gene>
    <name evidence="8" type="ORF">SD72_16060</name>
</gene>
<protein>
    <submittedName>
        <fullName evidence="8">ABC transporter substrate-binding protein</fullName>
    </submittedName>
</protein>
<organism evidence="8 9">
    <name type="scientific">Leucobacter komagatae</name>
    <dbReference type="NCBI Taxonomy" id="55969"/>
    <lineage>
        <taxon>Bacteria</taxon>
        <taxon>Bacillati</taxon>
        <taxon>Actinomycetota</taxon>
        <taxon>Actinomycetes</taxon>
        <taxon>Micrococcales</taxon>
        <taxon>Microbacteriaceae</taxon>
        <taxon>Leucobacter</taxon>
    </lineage>
</organism>
<comment type="caution">
    <text evidence="8">The sequence shown here is derived from an EMBL/GenBank/DDBJ whole genome shotgun (WGS) entry which is preliminary data.</text>
</comment>
<dbReference type="InterPro" id="IPR050492">
    <property type="entry name" value="Bact_metal-bind_prot9"/>
</dbReference>
<evidence type="ECO:0000256" key="3">
    <source>
        <dbReference type="ARBA" id="ARBA00022723"/>
    </source>
</evidence>
<evidence type="ECO:0000256" key="4">
    <source>
        <dbReference type="ARBA" id="ARBA00022729"/>
    </source>
</evidence>
<feature type="chain" id="PRO_5039419369" evidence="7">
    <location>
        <begin position="29"/>
        <end position="369"/>
    </location>
</feature>
<dbReference type="GO" id="GO:0030001">
    <property type="term" value="P:metal ion transport"/>
    <property type="evidence" value="ECO:0007669"/>
    <property type="project" value="InterPro"/>
</dbReference>
<dbReference type="EMBL" id="JXSQ01000045">
    <property type="protein sequence ID" value="KIP51320.1"/>
    <property type="molecule type" value="Genomic_DNA"/>
</dbReference>
<dbReference type="GO" id="GO:0007155">
    <property type="term" value="P:cell adhesion"/>
    <property type="evidence" value="ECO:0007669"/>
    <property type="project" value="InterPro"/>
</dbReference>
<evidence type="ECO:0000256" key="1">
    <source>
        <dbReference type="ARBA" id="ARBA00004196"/>
    </source>
</evidence>
<keyword evidence="9" id="KW-1185">Reference proteome</keyword>
<keyword evidence="4 7" id="KW-0732">Signal</keyword>
<evidence type="ECO:0000256" key="2">
    <source>
        <dbReference type="ARBA" id="ARBA00022448"/>
    </source>
</evidence>
<evidence type="ECO:0000256" key="7">
    <source>
        <dbReference type="SAM" id="SignalP"/>
    </source>
</evidence>
<dbReference type="AlphaFoldDB" id="A0A0D0H2F2"/>